<protein>
    <submittedName>
        <fullName evidence="7">Recombinase family protein</fullName>
    </submittedName>
</protein>
<keyword evidence="2" id="KW-0238">DNA-binding</keyword>
<reference evidence="7" key="1">
    <citation type="journal article" date="2022" name="Mol. Ecol. Resour.">
        <title>The complete and closed genome of the facultative generalist Candidatus Endoriftia persephone from deep-sea hydrothermal vents.</title>
        <authorList>
            <person name="de Oliveira A.L."/>
            <person name="Srivastava A."/>
            <person name="Espada-Hinojosa S."/>
            <person name="Bright M."/>
        </authorList>
    </citation>
    <scope>NUCLEOTIDE SEQUENCE</scope>
    <source>
        <strain evidence="7">Tica-EPR-9o50.N</strain>
    </source>
</reference>
<evidence type="ECO:0000256" key="3">
    <source>
        <dbReference type="ARBA" id="ARBA00023172"/>
    </source>
</evidence>
<evidence type="ECO:0000313" key="8">
    <source>
        <dbReference type="Proteomes" id="UP001056649"/>
    </source>
</evidence>
<dbReference type="PROSITE" id="PS00397">
    <property type="entry name" value="RECOMBINASES_1"/>
    <property type="match status" value="1"/>
</dbReference>
<sequence length="161" mass="18110">MEKTAVIYARVSTARQAEDELPLESQIQQCAAKAESLGARVDRIFVDEGRSGRYDDRPDFQAAIAYCEVMSPDYLITWSTSRFARNKIDAGMYKLRLAKAGIDIQYVSLNIDRNTDGGWVTESVLELFDELYSRQVSADTTRSMLKNAQEGYFNGGRVPFG</sequence>
<evidence type="ECO:0000256" key="1">
    <source>
        <dbReference type="ARBA" id="ARBA00022908"/>
    </source>
</evidence>
<feature type="domain" description="Resolvase/invertase-type recombinase catalytic" evidence="6">
    <location>
        <begin position="4"/>
        <end position="151"/>
    </location>
</feature>
<dbReference type="PROSITE" id="PS51736">
    <property type="entry name" value="RECOMBINASES_3"/>
    <property type="match status" value="1"/>
</dbReference>
<feature type="active site" description="O-(5'-phospho-DNA)-serine intermediate" evidence="4 5">
    <location>
        <position position="12"/>
    </location>
</feature>
<dbReference type="Pfam" id="PF00239">
    <property type="entry name" value="Resolvase"/>
    <property type="match status" value="1"/>
</dbReference>
<dbReference type="EMBL" id="CP090569">
    <property type="protein sequence ID" value="USF88781.1"/>
    <property type="molecule type" value="Genomic_DNA"/>
</dbReference>
<dbReference type="GO" id="GO:0000150">
    <property type="term" value="F:DNA strand exchange activity"/>
    <property type="evidence" value="ECO:0007669"/>
    <property type="project" value="InterPro"/>
</dbReference>
<keyword evidence="8" id="KW-1185">Reference proteome</keyword>
<proteinExistence type="predicted"/>
<dbReference type="InterPro" id="IPR050639">
    <property type="entry name" value="SSR_resolvase"/>
</dbReference>
<dbReference type="PANTHER" id="PTHR30461">
    <property type="entry name" value="DNA-INVERTASE FROM LAMBDOID PROPHAGE"/>
    <property type="match status" value="1"/>
</dbReference>
<dbReference type="GO" id="GO:0003677">
    <property type="term" value="F:DNA binding"/>
    <property type="evidence" value="ECO:0007669"/>
    <property type="project" value="UniProtKB-KW"/>
</dbReference>
<dbReference type="Proteomes" id="UP001056649">
    <property type="component" value="Chromosome"/>
</dbReference>
<keyword evidence="1" id="KW-0229">DNA integration</keyword>
<dbReference type="InterPro" id="IPR006118">
    <property type="entry name" value="Recombinase_CS"/>
</dbReference>
<keyword evidence="3" id="KW-0233">DNA recombination</keyword>
<name>A0A9J7A145_9GAMM</name>
<evidence type="ECO:0000256" key="5">
    <source>
        <dbReference type="PROSITE-ProRule" id="PRU10137"/>
    </source>
</evidence>
<evidence type="ECO:0000256" key="2">
    <source>
        <dbReference type="ARBA" id="ARBA00023125"/>
    </source>
</evidence>
<evidence type="ECO:0000259" key="6">
    <source>
        <dbReference type="PROSITE" id="PS51736"/>
    </source>
</evidence>
<dbReference type="SUPFAM" id="SSF53041">
    <property type="entry name" value="Resolvase-like"/>
    <property type="match status" value="1"/>
</dbReference>
<accession>A0A9J7A145</accession>
<dbReference type="Gene3D" id="3.40.50.1390">
    <property type="entry name" value="Resolvase, N-terminal catalytic domain"/>
    <property type="match status" value="1"/>
</dbReference>
<evidence type="ECO:0000256" key="4">
    <source>
        <dbReference type="PIRSR" id="PIRSR606118-50"/>
    </source>
</evidence>
<dbReference type="PANTHER" id="PTHR30461:SF23">
    <property type="entry name" value="DNA RECOMBINASE-RELATED"/>
    <property type="match status" value="1"/>
</dbReference>
<dbReference type="AlphaFoldDB" id="A0A9J7A145"/>
<dbReference type="InterPro" id="IPR006119">
    <property type="entry name" value="Resolv_N"/>
</dbReference>
<dbReference type="RefSeq" id="WP_006475770.1">
    <property type="nucleotide sequence ID" value="NZ_CP090569.1"/>
</dbReference>
<evidence type="ECO:0000313" key="7">
    <source>
        <dbReference type="EMBL" id="USF88781.1"/>
    </source>
</evidence>
<organism evidence="7 8">
    <name type="scientific">Candidatus Endoriftia persephonae</name>
    <dbReference type="NCBI Taxonomy" id="393765"/>
    <lineage>
        <taxon>Bacteria</taxon>
        <taxon>Pseudomonadati</taxon>
        <taxon>Pseudomonadota</taxon>
        <taxon>Gammaproteobacteria</taxon>
        <taxon>Chromatiales</taxon>
        <taxon>Sedimenticolaceae</taxon>
        <taxon>Candidatus Endoriftia</taxon>
    </lineage>
</organism>
<dbReference type="SMART" id="SM00857">
    <property type="entry name" value="Resolvase"/>
    <property type="match status" value="1"/>
</dbReference>
<dbReference type="CDD" id="cd00338">
    <property type="entry name" value="Ser_Recombinase"/>
    <property type="match status" value="1"/>
</dbReference>
<gene>
    <name evidence="7" type="ORF">L0Y14_05985</name>
</gene>
<dbReference type="GO" id="GO:0015074">
    <property type="term" value="P:DNA integration"/>
    <property type="evidence" value="ECO:0007669"/>
    <property type="project" value="UniProtKB-KW"/>
</dbReference>
<dbReference type="KEGG" id="eps:L0Y14_05985"/>
<dbReference type="InterPro" id="IPR036162">
    <property type="entry name" value="Resolvase-like_N_sf"/>
</dbReference>